<feature type="transmembrane region" description="Helical" evidence="2">
    <location>
        <begin position="873"/>
        <end position="894"/>
    </location>
</feature>
<evidence type="ECO:0000256" key="1">
    <source>
        <dbReference type="SAM" id="MobiDB-lite"/>
    </source>
</evidence>
<keyword evidence="2" id="KW-0812">Transmembrane</keyword>
<feature type="transmembrane region" description="Helical" evidence="2">
    <location>
        <begin position="995"/>
        <end position="1016"/>
    </location>
</feature>
<keyword evidence="2" id="KW-1133">Transmembrane helix</keyword>
<dbReference type="Proteomes" id="UP001157034">
    <property type="component" value="Unassembled WGS sequence"/>
</dbReference>
<feature type="transmembrane region" description="Helical" evidence="2">
    <location>
        <begin position="957"/>
        <end position="975"/>
    </location>
</feature>
<organism evidence="4 5">
    <name type="scientific">Pseudolysinimonas kribbensis</name>
    <dbReference type="NCBI Taxonomy" id="433641"/>
    <lineage>
        <taxon>Bacteria</taxon>
        <taxon>Bacillati</taxon>
        <taxon>Actinomycetota</taxon>
        <taxon>Actinomycetes</taxon>
        <taxon>Micrococcales</taxon>
        <taxon>Microbacteriaceae</taxon>
        <taxon>Pseudolysinimonas</taxon>
    </lineage>
</organism>
<feature type="transmembrane region" description="Helical" evidence="2">
    <location>
        <begin position="930"/>
        <end position="950"/>
    </location>
</feature>
<accession>A0ABQ6KC19</accession>
<feature type="region of interest" description="Disordered" evidence="1">
    <location>
        <begin position="730"/>
        <end position="762"/>
    </location>
</feature>
<dbReference type="EMBL" id="BSVB01000001">
    <property type="protein sequence ID" value="GMA96066.1"/>
    <property type="molecule type" value="Genomic_DNA"/>
</dbReference>
<sequence>MRRPIVLATALVAGLGAALVLAVPVNAAGIFTSQIDTAGTLYPGGPLTWSGQHDADGTLTWNAIADGGDPEGIDLAPDCAPTSGTDPVSYSCTLDPIALAPGGYTLVGQLTGPSSQIANYPQPHFTVAEPATLSTDASIRAGDVLHFGGTRIATGGMSNFRVDGDLIAQDSCVGAFDASTSWSCMWTSPVTLGLGSHALTVTFTDSRSEESTDLATTFDVDAAPPPATTPPTIALSFAPASITATVTPTDGATVADIRIARRNGSTFGTVADCAAATVCTASGLAPGLYAVEATTQGTHSAGVYAVVHDAPVITSADITQSEGVNTVVSGTGEPGDTILLGDGESTYCDGYYSTPTVDDDGQWICDTGEVGGPLTAVQTDVGAGEQDGQISDDGLVLGYRSGAQSPPSAPVAPTADIPAVSYRHAPGSITVTATPTHDQPLDAVGVVLYSWDATNDFSAQARCGNALSTEAAPEIPVDVAQSDDGVALTCVFSGLTPGIWNPYSDQGTGAWADDYFVIPVAPTIDSVTDRGSGAASIAGAGTDGDLITVTDGGTAACTATVAAGRWSCEARPGVGSHTFRASQVDQGAGRDDAILETDSRIVYRTGGTSALSTARAVILAAPATTPGTTLTTPVWTFSIDGIDTSNLHPGDTFTASGSGLPAGSTVTFVLHSTPVTLGRALVDRTGAFAFQGTIPLDTTPGAHQIIATLSGTGLTSTTNAKDVTVVGAVPASDEQQESSEQSEQTGSGAGSGSGDKRDVGIEPDVAPNVLTNGLYSIGDVVNHPEKVPAAIAIGLVLLVLGILPAHLLDATLSEQWEHLGRRNPRLGRNPGWLARLHALLARAPAIGGLAVTAATAVLFCFADPRFGFNPESLRLVIALAVALFIVTYVVDWFTKLIVRGAWGAEVTIRLRPLGLVLALLGVIASRMLHFSPGFLIGLVLGLSIAGHAVGRYAWRAVLVRSGLIIGLAIAAWLGFSAFSGESAEHDFTSALLLELLVAIATEGIVALLVELLPFHLLEGEHVFRRSKVLWGLAYLVALVVFIVAVVPWEGNWATLGSGLWGWLAVLAGFALIALTVYVVFRVRSRRHHEVEADEEADAVVSLNED</sequence>
<name>A0ABQ6KC19_9MICO</name>
<comment type="caution">
    <text evidence="4">The sequence shown here is derived from an EMBL/GenBank/DDBJ whole genome shotgun (WGS) entry which is preliminary data.</text>
</comment>
<dbReference type="InterPro" id="IPR013783">
    <property type="entry name" value="Ig-like_fold"/>
</dbReference>
<feature type="transmembrane region" description="Helical" evidence="2">
    <location>
        <begin position="1060"/>
        <end position="1080"/>
    </location>
</feature>
<evidence type="ECO:0000256" key="3">
    <source>
        <dbReference type="SAM" id="SignalP"/>
    </source>
</evidence>
<reference evidence="5" key="1">
    <citation type="journal article" date="2019" name="Int. J. Syst. Evol. Microbiol.">
        <title>The Global Catalogue of Microorganisms (GCM) 10K type strain sequencing project: providing services to taxonomists for standard genome sequencing and annotation.</title>
        <authorList>
            <consortium name="The Broad Institute Genomics Platform"/>
            <consortium name="The Broad Institute Genome Sequencing Center for Infectious Disease"/>
            <person name="Wu L."/>
            <person name="Ma J."/>
        </authorList>
    </citation>
    <scope>NUCLEOTIDE SEQUENCE [LARGE SCALE GENOMIC DNA]</scope>
    <source>
        <strain evidence="5">NBRC 108894</strain>
    </source>
</reference>
<gene>
    <name evidence="4" type="ORF">GCM10025881_28900</name>
</gene>
<keyword evidence="3" id="KW-0732">Signal</keyword>
<feature type="transmembrane region" description="Helical" evidence="2">
    <location>
        <begin position="1028"/>
        <end position="1048"/>
    </location>
</feature>
<keyword evidence="2" id="KW-0472">Membrane</keyword>
<dbReference type="Gene3D" id="2.60.40.10">
    <property type="entry name" value="Immunoglobulins"/>
    <property type="match status" value="1"/>
</dbReference>
<evidence type="ECO:0008006" key="6">
    <source>
        <dbReference type="Google" id="ProtNLM"/>
    </source>
</evidence>
<evidence type="ECO:0000256" key="2">
    <source>
        <dbReference type="SAM" id="Phobius"/>
    </source>
</evidence>
<feature type="transmembrane region" description="Helical" evidence="2">
    <location>
        <begin position="833"/>
        <end position="861"/>
    </location>
</feature>
<proteinExistence type="predicted"/>
<dbReference type="RefSeq" id="WP_284254722.1">
    <property type="nucleotide sequence ID" value="NZ_BAAAQO010000004.1"/>
</dbReference>
<feature type="chain" id="PRO_5046815088" description="Ig-like domain repeat protein" evidence="3">
    <location>
        <begin position="28"/>
        <end position="1105"/>
    </location>
</feature>
<protein>
    <recommendedName>
        <fullName evidence="6">Ig-like domain repeat protein</fullName>
    </recommendedName>
</protein>
<feature type="signal peptide" evidence="3">
    <location>
        <begin position="1"/>
        <end position="27"/>
    </location>
</feature>
<evidence type="ECO:0000313" key="5">
    <source>
        <dbReference type="Proteomes" id="UP001157034"/>
    </source>
</evidence>
<evidence type="ECO:0000313" key="4">
    <source>
        <dbReference type="EMBL" id="GMA96066.1"/>
    </source>
</evidence>
<keyword evidence="5" id="KW-1185">Reference proteome</keyword>